<protein>
    <submittedName>
        <fullName evidence="1">Uncharacterized protein</fullName>
    </submittedName>
</protein>
<dbReference type="AlphaFoldDB" id="A0AAN7UQG4"/>
<reference evidence="1 2" key="1">
    <citation type="submission" date="2023-10" db="EMBL/GenBank/DDBJ databases">
        <title>Draft genome sequence of Xylaria bambusicola isolate GMP-LS, the root and basal stem rot pathogen of sugarcane in Indonesia.</title>
        <authorList>
            <person name="Selvaraj P."/>
            <person name="Muralishankar V."/>
            <person name="Muruganantham S."/>
            <person name="Sp S."/>
            <person name="Haryani S."/>
            <person name="Lau K.J.X."/>
            <person name="Naqvi N.I."/>
        </authorList>
    </citation>
    <scope>NUCLEOTIDE SEQUENCE [LARGE SCALE GENOMIC DNA]</scope>
    <source>
        <strain evidence="1">GMP-LS</strain>
    </source>
</reference>
<accession>A0AAN7UQG4</accession>
<dbReference type="EMBL" id="JAWHQM010000032">
    <property type="protein sequence ID" value="KAK5633417.1"/>
    <property type="molecule type" value="Genomic_DNA"/>
</dbReference>
<dbReference type="Proteomes" id="UP001305414">
    <property type="component" value="Unassembled WGS sequence"/>
</dbReference>
<name>A0AAN7UQG4_9PEZI</name>
<organism evidence="1 2">
    <name type="scientific">Xylaria bambusicola</name>
    <dbReference type="NCBI Taxonomy" id="326684"/>
    <lineage>
        <taxon>Eukaryota</taxon>
        <taxon>Fungi</taxon>
        <taxon>Dikarya</taxon>
        <taxon>Ascomycota</taxon>
        <taxon>Pezizomycotina</taxon>
        <taxon>Sordariomycetes</taxon>
        <taxon>Xylariomycetidae</taxon>
        <taxon>Xylariales</taxon>
        <taxon>Xylariaceae</taxon>
        <taxon>Xylaria</taxon>
    </lineage>
</organism>
<evidence type="ECO:0000313" key="2">
    <source>
        <dbReference type="Proteomes" id="UP001305414"/>
    </source>
</evidence>
<sequence length="74" mass="8198">MRINGRIVVDEQAFAQFNPRELDLEPLADDDTVSITPRVPSIYISFDVPLGAGYLDTRAASALHSNPEGLFTRH</sequence>
<proteinExistence type="predicted"/>
<evidence type="ECO:0000313" key="1">
    <source>
        <dbReference type="EMBL" id="KAK5633417.1"/>
    </source>
</evidence>
<gene>
    <name evidence="1" type="ORF">RRF57_009131</name>
</gene>
<comment type="caution">
    <text evidence="1">The sequence shown here is derived from an EMBL/GenBank/DDBJ whole genome shotgun (WGS) entry which is preliminary data.</text>
</comment>
<keyword evidence="2" id="KW-1185">Reference proteome</keyword>